<reference evidence="1 2" key="1">
    <citation type="submission" date="2015-12" db="EMBL/GenBank/DDBJ databases">
        <title>Diversity of Burkholderia near neighbor genomes.</title>
        <authorList>
            <person name="Sahl J."/>
            <person name="Wagner D."/>
            <person name="Keim P."/>
        </authorList>
    </citation>
    <scope>NUCLEOTIDE SEQUENCE [LARGE SCALE GENOMIC DNA]</scope>
    <source>
        <strain evidence="1 2">BDU8</strain>
    </source>
</reference>
<accession>A0A1B4FV87</accession>
<sequence>MLKILWPYVLVAALAAAAGALIDHQFGIRRLSEEQAARANDAQRHANDLSAISRVALDAEQRAIAAHDTAASAVAAVDAQFTKERNDHEADNRNYRVALAAGTERLHVAVRNCSATSADGVSGASGAAGVVDGAAAYADIDAAVAERVFAVAGDDQNEIDKLKTLQGWACAIRPQTPGCSN</sequence>
<protein>
    <submittedName>
        <fullName evidence="1">Lysozyme</fullName>
    </submittedName>
</protein>
<dbReference type="Pfam" id="PF03245">
    <property type="entry name" value="Phage_lysis"/>
    <property type="match status" value="1"/>
</dbReference>
<gene>
    <name evidence="1" type="ORF">WS71_09830</name>
</gene>
<evidence type="ECO:0000313" key="2">
    <source>
        <dbReference type="Proteomes" id="UP000067711"/>
    </source>
</evidence>
<dbReference type="Proteomes" id="UP000067711">
    <property type="component" value="Chromosome 2"/>
</dbReference>
<dbReference type="EMBL" id="CP013388">
    <property type="protein sequence ID" value="AOJ07576.1"/>
    <property type="molecule type" value="Genomic_DNA"/>
</dbReference>
<evidence type="ECO:0000313" key="1">
    <source>
        <dbReference type="EMBL" id="AOJ07576.1"/>
    </source>
</evidence>
<name>A0A1B4FV87_9BURK</name>
<proteinExistence type="predicted"/>
<organism evidence="1 2">
    <name type="scientific">Burkholderia mayonis</name>
    <dbReference type="NCBI Taxonomy" id="1385591"/>
    <lineage>
        <taxon>Bacteria</taxon>
        <taxon>Pseudomonadati</taxon>
        <taxon>Pseudomonadota</taxon>
        <taxon>Betaproteobacteria</taxon>
        <taxon>Burkholderiales</taxon>
        <taxon>Burkholderiaceae</taxon>
        <taxon>Burkholderia</taxon>
        <taxon>pseudomallei group</taxon>
    </lineage>
</organism>
<dbReference type="InterPro" id="IPR004929">
    <property type="entry name" value="I-spanin"/>
</dbReference>
<dbReference type="AlphaFoldDB" id="A0A1B4FV87"/>
<dbReference type="GO" id="GO:0044659">
    <property type="term" value="P:viral release from host cell by cytolysis"/>
    <property type="evidence" value="ECO:0007669"/>
    <property type="project" value="InterPro"/>
</dbReference>
<dbReference type="RefSeq" id="WP_066484251.1">
    <property type="nucleotide sequence ID" value="NZ_CP013388.1"/>
</dbReference>